<evidence type="ECO:0000259" key="7">
    <source>
        <dbReference type="Pfam" id="PF20239"/>
    </source>
</evidence>
<dbReference type="InterPro" id="IPR013249">
    <property type="entry name" value="RNA_pol_sigma70_r4_t2"/>
</dbReference>
<proteinExistence type="inferred from homology"/>
<dbReference type="PANTHER" id="PTHR47756">
    <property type="entry name" value="BLL6612 PROTEIN-RELATED"/>
    <property type="match status" value="1"/>
</dbReference>
<feature type="domain" description="DUF6596" evidence="7">
    <location>
        <begin position="193"/>
        <end position="290"/>
    </location>
</feature>
<dbReference type="Proteomes" id="UP001597097">
    <property type="component" value="Unassembled WGS sequence"/>
</dbReference>
<dbReference type="InterPro" id="IPR007627">
    <property type="entry name" value="RNA_pol_sigma70_r2"/>
</dbReference>
<protein>
    <submittedName>
        <fullName evidence="8">RNA polymerase sigma factor</fullName>
    </submittedName>
</protein>
<organism evidence="8 9">
    <name type="scientific">Nonomuraea guangzhouensis</name>
    <dbReference type="NCBI Taxonomy" id="1291555"/>
    <lineage>
        <taxon>Bacteria</taxon>
        <taxon>Bacillati</taxon>
        <taxon>Actinomycetota</taxon>
        <taxon>Actinomycetes</taxon>
        <taxon>Streptosporangiales</taxon>
        <taxon>Streptosporangiaceae</taxon>
        <taxon>Nonomuraea</taxon>
    </lineage>
</organism>
<accession>A0ABW4G4I6</accession>
<keyword evidence="9" id="KW-1185">Reference proteome</keyword>
<dbReference type="Pfam" id="PF20239">
    <property type="entry name" value="DUF6596"/>
    <property type="match status" value="1"/>
</dbReference>
<dbReference type="EMBL" id="JBHUCM010000005">
    <property type="protein sequence ID" value="MFD1536242.1"/>
    <property type="molecule type" value="Genomic_DNA"/>
</dbReference>
<dbReference type="NCBIfam" id="TIGR02937">
    <property type="entry name" value="sigma70-ECF"/>
    <property type="match status" value="1"/>
</dbReference>
<comment type="similarity">
    <text evidence="1">Belongs to the sigma-70 factor family. ECF subfamily.</text>
</comment>
<keyword evidence="3" id="KW-0731">Sigma factor</keyword>
<evidence type="ECO:0000256" key="2">
    <source>
        <dbReference type="ARBA" id="ARBA00023015"/>
    </source>
</evidence>
<evidence type="ECO:0000256" key="4">
    <source>
        <dbReference type="ARBA" id="ARBA00023163"/>
    </source>
</evidence>
<sequence>MTAAADAADAGQAVADAHRGEWAFVLAATVRIAQDLDLAEECVQEAYAAALSAWEHDGIPTNPAAWLTTTAKRRAMDAIRRERTFRSKLPLLVEPEATVDEPTLGRVTAVELEDAVPDERLRLIFTCCHPALAQEAQLALTLRLVCGLPTPDIARALLVSEQTMAARITRAKKKITIARIPYRIPRPADLPDRLAAVLGVLHLLFTAGHTAPSGPTLMRTDLADHALHLARALRELMPDEPEVRGLLALLMVTDARRTTRTSADGRLLRLQEQDRSRWDRTALAEAHELIVAGLRGGRAGRYLLQAAIASLYAEAPSYEQTDWPQIVALYDRLLTLWPSPVVALNRTVPVSMVHGPAVALALVEALERDGRLSRYQYLPTIKADLLQRLGRTDEAAVAYRLALELTDNKVERAFLAGRLTDQGDRVDTMSRQAASTD</sequence>
<feature type="domain" description="RNA polymerase sigma-70 region 2" evidence="5">
    <location>
        <begin position="25"/>
        <end position="83"/>
    </location>
</feature>
<dbReference type="InterPro" id="IPR046531">
    <property type="entry name" value="DUF6596"/>
</dbReference>
<reference evidence="9" key="1">
    <citation type="journal article" date="2019" name="Int. J. Syst. Evol. Microbiol.">
        <title>The Global Catalogue of Microorganisms (GCM) 10K type strain sequencing project: providing services to taxonomists for standard genome sequencing and annotation.</title>
        <authorList>
            <consortium name="The Broad Institute Genomics Platform"/>
            <consortium name="The Broad Institute Genome Sequencing Center for Infectious Disease"/>
            <person name="Wu L."/>
            <person name="Ma J."/>
        </authorList>
    </citation>
    <scope>NUCLEOTIDE SEQUENCE [LARGE SCALE GENOMIC DNA]</scope>
    <source>
        <strain evidence="9">CGMCC 1.15399</strain>
    </source>
</reference>
<dbReference type="Pfam" id="PF04542">
    <property type="entry name" value="Sigma70_r2"/>
    <property type="match status" value="1"/>
</dbReference>
<evidence type="ECO:0000259" key="6">
    <source>
        <dbReference type="Pfam" id="PF08281"/>
    </source>
</evidence>
<evidence type="ECO:0000256" key="1">
    <source>
        <dbReference type="ARBA" id="ARBA00010641"/>
    </source>
</evidence>
<evidence type="ECO:0000256" key="3">
    <source>
        <dbReference type="ARBA" id="ARBA00023082"/>
    </source>
</evidence>
<keyword evidence="4" id="KW-0804">Transcription</keyword>
<evidence type="ECO:0000313" key="9">
    <source>
        <dbReference type="Proteomes" id="UP001597097"/>
    </source>
</evidence>
<dbReference type="PANTHER" id="PTHR47756:SF2">
    <property type="entry name" value="BLL6612 PROTEIN"/>
    <property type="match status" value="1"/>
</dbReference>
<evidence type="ECO:0000259" key="5">
    <source>
        <dbReference type="Pfam" id="PF04542"/>
    </source>
</evidence>
<dbReference type="Pfam" id="PF08281">
    <property type="entry name" value="Sigma70_r4_2"/>
    <property type="match status" value="1"/>
</dbReference>
<name>A0ABW4G4I6_9ACTN</name>
<dbReference type="InterPro" id="IPR014284">
    <property type="entry name" value="RNA_pol_sigma-70_dom"/>
</dbReference>
<comment type="caution">
    <text evidence="8">The sequence shown here is derived from an EMBL/GenBank/DDBJ whole genome shotgun (WGS) entry which is preliminary data.</text>
</comment>
<dbReference type="RefSeq" id="WP_219533698.1">
    <property type="nucleotide sequence ID" value="NZ_JAHKRM010000019.1"/>
</dbReference>
<keyword evidence="2" id="KW-0805">Transcription regulation</keyword>
<evidence type="ECO:0000313" key="8">
    <source>
        <dbReference type="EMBL" id="MFD1536242.1"/>
    </source>
</evidence>
<gene>
    <name evidence="8" type="ORF">ACFSJ0_04295</name>
</gene>
<feature type="domain" description="RNA polymerase sigma factor 70 region 4 type 2" evidence="6">
    <location>
        <begin position="124"/>
        <end position="175"/>
    </location>
</feature>